<accession>A0AAD7VAA7</accession>
<comment type="caution">
    <text evidence="2">The sequence shown here is derived from an EMBL/GenBank/DDBJ whole genome shotgun (WGS) entry which is preliminary data.</text>
</comment>
<keyword evidence="3" id="KW-1185">Reference proteome</keyword>
<organism evidence="2 3">
    <name type="scientific">Lichtheimia ornata</name>
    <dbReference type="NCBI Taxonomy" id="688661"/>
    <lineage>
        <taxon>Eukaryota</taxon>
        <taxon>Fungi</taxon>
        <taxon>Fungi incertae sedis</taxon>
        <taxon>Mucoromycota</taxon>
        <taxon>Mucoromycotina</taxon>
        <taxon>Mucoromycetes</taxon>
        <taxon>Mucorales</taxon>
        <taxon>Lichtheimiaceae</taxon>
        <taxon>Lichtheimia</taxon>
    </lineage>
</organism>
<feature type="region of interest" description="Disordered" evidence="1">
    <location>
        <begin position="1"/>
        <end position="48"/>
    </location>
</feature>
<dbReference type="AlphaFoldDB" id="A0AAD7VAA7"/>
<dbReference type="RefSeq" id="XP_058345725.1">
    <property type="nucleotide sequence ID" value="XM_058483526.1"/>
</dbReference>
<reference evidence="2 3" key="1">
    <citation type="submission" date="2023-03" db="EMBL/GenBank/DDBJ databases">
        <title>Genome sequence of Lichtheimia ornata CBS 291.66.</title>
        <authorList>
            <person name="Mohabir J.T."/>
            <person name="Shea T.P."/>
            <person name="Kurbessoian T."/>
            <person name="Berby B."/>
            <person name="Fontaine J."/>
            <person name="Livny J."/>
            <person name="Gnirke A."/>
            <person name="Stajich J.E."/>
            <person name="Cuomo C.A."/>
        </authorList>
    </citation>
    <scope>NUCLEOTIDE SEQUENCE [LARGE SCALE GENOMIC DNA]</scope>
    <source>
        <strain evidence="2">CBS 291.66</strain>
    </source>
</reference>
<name>A0AAD7VAA7_9FUNG</name>
<sequence length="255" mass="28666">MSGSNPESTTYPFSSHPEPTLSRSSFLMSMDSPSSPAENDPSSSASSRSRFRGRAWVHISENPAIGTGQKQNWLWKSVHDHWRLIVDNRSPVRSVESLEARWKVIQYEVSKRSASLRRLKVAVDAMGLMRSMLPVNYSVRAQQQLENQERSFSSCIAMSISKNARSSALDIYKKRSQQLSRTFKNCTPKSLKSPKKHASLRLCQKIPTMNPIAKQYFMMRQQQVLDAYMKKQVQSPSVSNGDGGNGDGDAGFDTQ</sequence>
<protein>
    <recommendedName>
        <fullName evidence="4">No apical meristem-associated C-terminal domain-containing protein</fullName>
    </recommendedName>
</protein>
<gene>
    <name evidence="2" type="ORF">O0I10_003455</name>
</gene>
<feature type="compositionally biased region" description="Low complexity" evidence="1">
    <location>
        <begin position="21"/>
        <end position="48"/>
    </location>
</feature>
<proteinExistence type="predicted"/>
<dbReference type="PANTHER" id="PTHR45125">
    <property type="entry name" value="F21J9.4-RELATED"/>
    <property type="match status" value="1"/>
</dbReference>
<evidence type="ECO:0000256" key="1">
    <source>
        <dbReference type="SAM" id="MobiDB-lite"/>
    </source>
</evidence>
<dbReference type="GeneID" id="83210868"/>
<evidence type="ECO:0008006" key="4">
    <source>
        <dbReference type="Google" id="ProtNLM"/>
    </source>
</evidence>
<evidence type="ECO:0000313" key="3">
    <source>
        <dbReference type="Proteomes" id="UP001234581"/>
    </source>
</evidence>
<dbReference type="Proteomes" id="UP001234581">
    <property type="component" value="Unassembled WGS sequence"/>
</dbReference>
<dbReference type="EMBL" id="JARTCD010000011">
    <property type="protein sequence ID" value="KAJ8660812.1"/>
    <property type="molecule type" value="Genomic_DNA"/>
</dbReference>
<dbReference type="PANTHER" id="PTHR45125:SF3">
    <property type="entry name" value="NO-APICAL-MERISTEM-ASSOCIATED CARBOXY-TERMINAL DOMAIN PROTEIN"/>
    <property type="match status" value="1"/>
</dbReference>
<feature type="compositionally biased region" description="Polar residues" evidence="1">
    <location>
        <begin position="1"/>
        <end position="13"/>
    </location>
</feature>
<feature type="region of interest" description="Disordered" evidence="1">
    <location>
        <begin position="231"/>
        <end position="255"/>
    </location>
</feature>
<evidence type="ECO:0000313" key="2">
    <source>
        <dbReference type="EMBL" id="KAJ8660812.1"/>
    </source>
</evidence>